<evidence type="ECO:0000256" key="1">
    <source>
        <dbReference type="SAM" id="MobiDB-lite"/>
    </source>
</evidence>
<accession>A0A1D1VVJ5</accession>
<dbReference type="EMBL" id="BDGG01000011">
    <property type="protein sequence ID" value="GAV05061.1"/>
    <property type="molecule type" value="Genomic_DNA"/>
</dbReference>
<gene>
    <name evidence="2" type="primary">RvY_15247-1</name>
    <name evidence="2" type="synonym">RvY_15247.1</name>
    <name evidence="2" type="ORF">RvY_15247</name>
</gene>
<protein>
    <submittedName>
        <fullName evidence="2">Uncharacterized protein</fullName>
    </submittedName>
</protein>
<evidence type="ECO:0000313" key="3">
    <source>
        <dbReference type="Proteomes" id="UP000186922"/>
    </source>
</evidence>
<proteinExistence type="predicted"/>
<comment type="caution">
    <text evidence="2">The sequence shown here is derived from an EMBL/GenBank/DDBJ whole genome shotgun (WGS) entry which is preliminary data.</text>
</comment>
<dbReference type="AlphaFoldDB" id="A0A1D1VVJ5"/>
<organism evidence="2 3">
    <name type="scientific">Ramazzottius varieornatus</name>
    <name type="common">Water bear</name>
    <name type="synonym">Tardigrade</name>
    <dbReference type="NCBI Taxonomy" id="947166"/>
    <lineage>
        <taxon>Eukaryota</taxon>
        <taxon>Metazoa</taxon>
        <taxon>Ecdysozoa</taxon>
        <taxon>Tardigrada</taxon>
        <taxon>Eutardigrada</taxon>
        <taxon>Parachela</taxon>
        <taxon>Hypsibioidea</taxon>
        <taxon>Ramazzottiidae</taxon>
        <taxon>Ramazzottius</taxon>
    </lineage>
</organism>
<name>A0A1D1VVJ5_RAMVA</name>
<reference evidence="2 3" key="1">
    <citation type="journal article" date="2016" name="Nat. Commun.">
        <title>Extremotolerant tardigrade genome and improved radiotolerance of human cultured cells by tardigrade-unique protein.</title>
        <authorList>
            <person name="Hashimoto T."/>
            <person name="Horikawa D.D."/>
            <person name="Saito Y."/>
            <person name="Kuwahara H."/>
            <person name="Kozuka-Hata H."/>
            <person name="Shin-I T."/>
            <person name="Minakuchi Y."/>
            <person name="Ohishi K."/>
            <person name="Motoyama A."/>
            <person name="Aizu T."/>
            <person name="Enomoto A."/>
            <person name="Kondo K."/>
            <person name="Tanaka S."/>
            <person name="Hara Y."/>
            <person name="Koshikawa S."/>
            <person name="Sagara H."/>
            <person name="Miura T."/>
            <person name="Yokobori S."/>
            <person name="Miyagawa K."/>
            <person name="Suzuki Y."/>
            <person name="Kubo T."/>
            <person name="Oyama M."/>
            <person name="Kohara Y."/>
            <person name="Fujiyama A."/>
            <person name="Arakawa K."/>
            <person name="Katayama T."/>
            <person name="Toyoda A."/>
            <person name="Kunieda T."/>
        </authorList>
    </citation>
    <scope>NUCLEOTIDE SEQUENCE [LARGE SCALE GENOMIC DNA]</scope>
    <source>
        <strain evidence="2 3">YOKOZUNA-1</strain>
    </source>
</reference>
<sequence>MIWKRWLMTINVVASPDSTHTQGGWRHRRKNLQADFRLFGHTEGSGARCRSPSLSVRSNQSVPARVYKRTRYPCQRFYHRIHTEESAGREVHNRHRPSRYQTRL</sequence>
<feature type="region of interest" description="Disordered" evidence="1">
    <location>
        <begin position="83"/>
        <end position="104"/>
    </location>
</feature>
<evidence type="ECO:0000313" key="2">
    <source>
        <dbReference type="EMBL" id="GAV05061.1"/>
    </source>
</evidence>
<dbReference type="Proteomes" id="UP000186922">
    <property type="component" value="Unassembled WGS sequence"/>
</dbReference>
<keyword evidence="3" id="KW-1185">Reference proteome</keyword>